<protein>
    <submittedName>
        <fullName evidence="1">Uncharacterized protein</fullName>
    </submittedName>
</protein>
<keyword evidence="2" id="KW-1185">Reference proteome</keyword>
<sequence length="118" mass="13586">MEWKRGKGERERREKIVGKGKTKILGNPKARRKRMSKLFGKKENVLGKWWVEIKLMGVGPCGVQVRILLSFQEKPMKYGIVYAWNQIPPVFVFPAGYLSCEVLVMVSVEAQKKLGVFF</sequence>
<organism evidence="1 2">
    <name type="scientific">Morus notabilis</name>
    <dbReference type="NCBI Taxonomy" id="981085"/>
    <lineage>
        <taxon>Eukaryota</taxon>
        <taxon>Viridiplantae</taxon>
        <taxon>Streptophyta</taxon>
        <taxon>Embryophyta</taxon>
        <taxon>Tracheophyta</taxon>
        <taxon>Spermatophyta</taxon>
        <taxon>Magnoliopsida</taxon>
        <taxon>eudicotyledons</taxon>
        <taxon>Gunneridae</taxon>
        <taxon>Pentapetalae</taxon>
        <taxon>rosids</taxon>
        <taxon>fabids</taxon>
        <taxon>Rosales</taxon>
        <taxon>Moraceae</taxon>
        <taxon>Moreae</taxon>
        <taxon>Morus</taxon>
    </lineage>
</organism>
<dbReference type="AlphaFoldDB" id="W9R302"/>
<name>W9R302_9ROSA</name>
<evidence type="ECO:0000313" key="2">
    <source>
        <dbReference type="Proteomes" id="UP000030645"/>
    </source>
</evidence>
<proteinExistence type="predicted"/>
<dbReference type="Proteomes" id="UP000030645">
    <property type="component" value="Unassembled WGS sequence"/>
</dbReference>
<reference evidence="2" key="1">
    <citation type="submission" date="2013-01" db="EMBL/GenBank/DDBJ databases">
        <title>Draft Genome Sequence of a Mulberry Tree, Morus notabilis C.K. Schneid.</title>
        <authorList>
            <person name="He N."/>
            <person name="Zhao S."/>
        </authorList>
    </citation>
    <scope>NUCLEOTIDE SEQUENCE</scope>
</reference>
<accession>W9R302</accession>
<gene>
    <name evidence="1" type="ORF">L484_020302</name>
</gene>
<evidence type="ECO:0000313" key="1">
    <source>
        <dbReference type="EMBL" id="EXB37243.1"/>
    </source>
</evidence>
<dbReference type="EMBL" id="KE343608">
    <property type="protein sequence ID" value="EXB37243.1"/>
    <property type="molecule type" value="Genomic_DNA"/>
</dbReference>